<dbReference type="AlphaFoldDB" id="A0A7U2FBD6"/>
<keyword evidence="2" id="KW-1185">Reference proteome</keyword>
<protein>
    <submittedName>
        <fullName evidence="1">Uncharacterized protein</fullName>
    </submittedName>
</protein>
<evidence type="ECO:0000313" key="1">
    <source>
        <dbReference type="EMBL" id="QRC99830.1"/>
    </source>
</evidence>
<organism evidence="1 2">
    <name type="scientific">Phaeosphaeria nodorum (strain SN15 / ATCC MYA-4574 / FGSC 10173)</name>
    <name type="common">Glume blotch fungus</name>
    <name type="synonym">Parastagonospora nodorum</name>
    <dbReference type="NCBI Taxonomy" id="321614"/>
    <lineage>
        <taxon>Eukaryota</taxon>
        <taxon>Fungi</taxon>
        <taxon>Dikarya</taxon>
        <taxon>Ascomycota</taxon>
        <taxon>Pezizomycotina</taxon>
        <taxon>Dothideomycetes</taxon>
        <taxon>Pleosporomycetidae</taxon>
        <taxon>Pleosporales</taxon>
        <taxon>Pleosporineae</taxon>
        <taxon>Phaeosphaeriaceae</taxon>
        <taxon>Parastagonospora</taxon>
    </lineage>
</organism>
<dbReference type="EMBL" id="CP069032">
    <property type="protein sequence ID" value="QRC99830.1"/>
    <property type="molecule type" value="Genomic_DNA"/>
</dbReference>
<dbReference type="Proteomes" id="UP000663193">
    <property type="component" value="Chromosome 10"/>
</dbReference>
<sequence length="70" mass="8107">MEINNSVNIHRIVLRATGVQVWPCWITSYCAPARQISKAMAFRIRVLAKAVMIKSSFRWQIHDTWMSASE</sequence>
<gene>
    <name evidence="1" type="ORF">JI435_414110</name>
</gene>
<proteinExistence type="predicted"/>
<accession>A0A7U2FBD6</accession>
<name>A0A7U2FBD6_PHANO</name>
<reference evidence="2" key="1">
    <citation type="journal article" date="2021" name="BMC Genomics">
        <title>Chromosome-level genome assembly and manually-curated proteome of model necrotroph Parastagonospora nodorum Sn15 reveals a genome-wide trove of candidate effector homologs, and redundancy of virulence-related functions within an accessory chromosome.</title>
        <authorList>
            <person name="Bertazzoni S."/>
            <person name="Jones D.A.B."/>
            <person name="Phan H.T."/>
            <person name="Tan K.-C."/>
            <person name="Hane J.K."/>
        </authorList>
    </citation>
    <scope>NUCLEOTIDE SEQUENCE [LARGE SCALE GENOMIC DNA]</scope>
    <source>
        <strain evidence="2">SN15 / ATCC MYA-4574 / FGSC 10173)</strain>
    </source>
</reference>
<dbReference type="VEuPathDB" id="FungiDB:JI435_414110"/>
<evidence type="ECO:0000313" key="2">
    <source>
        <dbReference type="Proteomes" id="UP000663193"/>
    </source>
</evidence>